<protein>
    <submittedName>
        <fullName evidence="2">Uncharacterized protein</fullName>
    </submittedName>
</protein>
<evidence type="ECO:0000256" key="1">
    <source>
        <dbReference type="SAM" id="Phobius"/>
    </source>
</evidence>
<feature type="transmembrane region" description="Helical" evidence="1">
    <location>
        <begin position="6"/>
        <end position="23"/>
    </location>
</feature>
<keyword evidence="3" id="KW-1185">Reference proteome</keyword>
<sequence length="64" mass="6488">MSIATYLYSVVTVLAAGTAIWAVQARSLWGAALAVAVLLAAAACTAYTLRPAEPVRAPAAVLEA</sequence>
<evidence type="ECO:0000313" key="3">
    <source>
        <dbReference type="Proteomes" id="UP000199111"/>
    </source>
</evidence>
<reference evidence="3" key="1">
    <citation type="submission" date="2016-10" db="EMBL/GenBank/DDBJ databases">
        <authorList>
            <person name="Varghese N."/>
            <person name="Submissions S."/>
        </authorList>
    </citation>
    <scope>NUCLEOTIDE SEQUENCE [LARGE SCALE GENOMIC DNA]</scope>
    <source>
        <strain evidence="3">CGMCC 4.2126</strain>
    </source>
</reference>
<dbReference type="GeneID" id="96302920"/>
<keyword evidence="1" id="KW-1133">Transmembrane helix</keyword>
<dbReference type="RefSeq" id="WP_093891451.1">
    <property type="nucleotide sequence ID" value="NZ_FOQY01000041.1"/>
</dbReference>
<organism evidence="2 3">
    <name type="scientific">Streptosporangium canum</name>
    <dbReference type="NCBI Taxonomy" id="324952"/>
    <lineage>
        <taxon>Bacteria</taxon>
        <taxon>Bacillati</taxon>
        <taxon>Actinomycetota</taxon>
        <taxon>Actinomycetes</taxon>
        <taxon>Streptosporangiales</taxon>
        <taxon>Streptosporangiaceae</taxon>
        <taxon>Streptosporangium</taxon>
    </lineage>
</organism>
<gene>
    <name evidence="2" type="ORF">SAMN05216275_14125</name>
</gene>
<dbReference type="EMBL" id="FOQY01000041">
    <property type="protein sequence ID" value="SFK91879.1"/>
    <property type="molecule type" value="Genomic_DNA"/>
</dbReference>
<dbReference type="Proteomes" id="UP000199111">
    <property type="component" value="Unassembled WGS sequence"/>
</dbReference>
<dbReference type="AlphaFoldDB" id="A0A1I4DG43"/>
<keyword evidence="1" id="KW-0472">Membrane</keyword>
<feature type="transmembrane region" description="Helical" evidence="1">
    <location>
        <begin position="28"/>
        <end position="49"/>
    </location>
</feature>
<proteinExistence type="predicted"/>
<accession>A0A1I4DG43</accession>
<keyword evidence="1" id="KW-0812">Transmembrane</keyword>
<name>A0A1I4DG43_9ACTN</name>
<evidence type="ECO:0000313" key="2">
    <source>
        <dbReference type="EMBL" id="SFK91879.1"/>
    </source>
</evidence>